<evidence type="ECO:0000313" key="7">
    <source>
        <dbReference type="Proteomes" id="UP000189670"/>
    </source>
</evidence>
<dbReference type="PANTHER" id="PTHR22990">
    <property type="entry name" value="F-BOX ONLY PROTEIN"/>
    <property type="match status" value="1"/>
</dbReference>
<evidence type="ECO:0000313" key="6">
    <source>
        <dbReference type="EMBL" id="ETR73659.1"/>
    </source>
</evidence>
<dbReference type="PANTHER" id="PTHR22990:SF15">
    <property type="entry name" value="F-BOX ONLY PROTEIN 10"/>
    <property type="match status" value="1"/>
</dbReference>
<dbReference type="Proteomes" id="UP000189670">
    <property type="component" value="Unassembled WGS sequence"/>
</dbReference>
<dbReference type="InterPro" id="IPR006633">
    <property type="entry name" value="Carb-bd_sugar_hydrolysis-dom"/>
</dbReference>
<dbReference type="NCBIfam" id="TIGR03804">
    <property type="entry name" value="para_beta_helix"/>
    <property type="match status" value="2"/>
</dbReference>
<reference evidence="7" key="1">
    <citation type="submission" date="2012-11" db="EMBL/GenBank/DDBJ databases">
        <authorList>
            <person name="Lucero-Rivera Y.E."/>
            <person name="Tovar-Ramirez D."/>
        </authorList>
    </citation>
    <scope>NUCLEOTIDE SEQUENCE [LARGE SCALE GENOMIC DNA]</scope>
    <source>
        <strain evidence="7">Araruama</strain>
    </source>
</reference>
<evidence type="ECO:0000256" key="1">
    <source>
        <dbReference type="ARBA" id="ARBA00004906"/>
    </source>
</evidence>
<protein>
    <recommendedName>
        <fullName evidence="5">Carbohydrate-binding/sugar hydrolysis domain-containing protein</fullName>
    </recommendedName>
</protein>
<proteinExistence type="predicted"/>
<keyword evidence="2" id="KW-0732">Signal</keyword>
<dbReference type="InterPro" id="IPR032812">
    <property type="entry name" value="SbsA_Ig"/>
</dbReference>
<dbReference type="SMART" id="SM00722">
    <property type="entry name" value="CASH"/>
    <property type="match status" value="2"/>
</dbReference>
<comment type="pathway">
    <text evidence="1">Protein modification; protein ubiquitination.</text>
</comment>
<dbReference type="EMBL" id="ATBP01000045">
    <property type="protein sequence ID" value="ETR73659.1"/>
    <property type="molecule type" value="Genomic_DNA"/>
</dbReference>
<comment type="caution">
    <text evidence="6">The sequence shown here is derived from an EMBL/GenBank/DDBJ whole genome shotgun (WGS) entry which is preliminary data.</text>
</comment>
<evidence type="ECO:0000256" key="2">
    <source>
        <dbReference type="ARBA" id="ARBA00022729"/>
    </source>
</evidence>
<dbReference type="Gene3D" id="2.60.40.1220">
    <property type="match status" value="2"/>
</dbReference>
<dbReference type="InterPro" id="IPR051550">
    <property type="entry name" value="SCF-Subunits/Alg-Epimerases"/>
</dbReference>
<dbReference type="Gene3D" id="2.160.20.10">
    <property type="entry name" value="Single-stranded right-handed beta-helix, Pectin lyase-like"/>
    <property type="match status" value="2"/>
</dbReference>
<organism evidence="6 7">
    <name type="scientific">Candidatus Magnetoglobus multicellularis str. Araruama</name>
    <dbReference type="NCBI Taxonomy" id="890399"/>
    <lineage>
        <taxon>Bacteria</taxon>
        <taxon>Pseudomonadati</taxon>
        <taxon>Thermodesulfobacteriota</taxon>
        <taxon>Desulfobacteria</taxon>
        <taxon>Desulfobacterales</taxon>
        <taxon>Desulfobacteraceae</taxon>
        <taxon>Candidatus Magnetoglobus</taxon>
    </lineage>
</organism>
<accession>A0A1V1PFH4</accession>
<dbReference type="SMART" id="SM00710">
    <property type="entry name" value="PbH1"/>
    <property type="match status" value="9"/>
</dbReference>
<dbReference type="InterPro" id="IPR007742">
    <property type="entry name" value="NosD_dom"/>
</dbReference>
<dbReference type="InterPro" id="IPR012334">
    <property type="entry name" value="Pectin_lyas_fold"/>
</dbReference>
<dbReference type="InterPro" id="IPR044060">
    <property type="entry name" value="Bacterial_rp_domain"/>
</dbReference>
<gene>
    <name evidence="6" type="ORF">OMM_00779</name>
</gene>
<dbReference type="Pfam" id="PF18998">
    <property type="entry name" value="Flg_new_2"/>
    <property type="match status" value="1"/>
</dbReference>
<feature type="domain" description="Carbohydrate-binding/sugar hydrolysis" evidence="5">
    <location>
        <begin position="47"/>
        <end position="176"/>
    </location>
</feature>
<dbReference type="InterPro" id="IPR011050">
    <property type="entry name" value="Pectin_lyase_fold/virulence"/>
</dbReference>
<dbReference type="InterPro" id="IPR022441">
    <property type="entry name" value="Para_beta_helix_rpt-2"/>
</dbReference>
<dbReference type="Pfam" id="PF13205">
    <property type="entry name" value="Big_5"/>
    <property type="match status" value="2"/>
</dbReference>
<feature type="domain" description="Carbohydrate-binding/sugar hydrolysis" evidence="5">
    <location>
        <begin position="721"/>
        <end position="885"/>
    </location>
</feature>
<keyword evidence="4" id="KW-0833">Ubl conjugation pathway</keyword>
<evidence type="ECO:0000259" key="5">
    <source>
        <dbReference type="SMART" id="SM00722"/>
    </source>
</evidence>
<keyword evidence="3" id="KW-0677">Repeat</keyword>
<evidence type="ECO:0000256" key="4">
    <source>
        <dbReference type="ARBA" id="ARBA00022786"/>
    </source>
</evidence>
<sequence>MIHILIILLLLSNGLASAKEIFVGPQEMYTSIQSAIDTSVPNDTVIVKKGLYNETLIVDKSIHLRGKDGYLNTVIKGIASSENAITIIEDHVTINGFTVFSGIYIENANNCELKNNVFYSDQSVVAHGVYLFQSLSTVISNCTFRHLNQGIYLDSTHNNSLSENVFSFCDSGLFLSESNQNLIYGNTYVSNSIAVNIYISNRNTVVGNLVHNNETGIQLYASRDVIISNNSFDENESAIYAKNSDNNIIFLNNFIHNTSNVSSSESNNHWNSLCDLKLKYNQLMNKMKLGNFYSDNASDDLDMNGISDSEFSIHVNEPNDLFPLAFTTDNYLIQTWQFNQDNMMYWNKKDIAPGKISLSEKEKNIYLFEPEYPEIRFTEIGSWDGQIAFISPPAIGYTLLIEFGYVTDNLDFVAKSPSTVLTGNDHQYIYPFKCLASPYTVPIDNIPALQITKFKSWGYDILTGGLWSFVSPPLDDLYSLYTYKTPEIVSVYPSFGATGINTVSPVFVNFSELMDAASLTKTTIQIENDQGIIIPIDISAAGTTVKLHPKNTLREYSTYTVTIFQDVKDTLGHSLSELFQTYFTTGSGPDREPPTIIQTSPCNQCLNEKIDISVAVVFSEPMQSSSINLSTIQISDGIDNITGSISYDGITATFIPQTPLTYHTQYQIIVTTNVQDIAGNSLINPYSFVFMTTENIIYVGQNEIYSNIQAAIDVSSDNAHVIVRDGEYYENIIINRPLILKSENGYTHTTIIGSDTSKSVIHIQESKVNVQGFSLYGATQYPSSGIFIDTGASGCYILNNQCGITNDNNNAFGIYLNATQNNYLFNNLCVFNTENGIYVESSHKNSFIKNQCMFNAKAGIHLEASQYNQLMYNLSSNNDYGILLKMHSCRDNVLYLNSFKENDINSALSDNKLNQWYSPTSIQYKFNQNIYKSFIGNYYSDFSGPDTKNDGIIDQPHNINQINDLYPLDNDTIKQYFIHVWWFQNNDKLTRNIFDLLSNKIVIEGYSTHLFKNMSSVESDMNYAWGDIFNGQLAFSQAPGNNDRFLLEIGYCSENNTFYPIGPFAEIAGDNISTTHIFHTGTKNFTIPKGNYFAVRITNQSAWDYELITGNAISYISIGEIRISYVKLDISISPLDTGAVSAEGILCPGDCTENYTSNATIRLTTAPKSGYIFDHWEGDIEATESELNIVMSSDKNVIAVFTEKPPAPEVIGPENESIFYQTPVTLEIDNAVSYTKLFTIKQCGKPYQLPQYPDSFYTETLSSSYTLPVTDTKEGLKYIWKSGYRDLYSGQVIWSEESSFKIGTISASENIQIAAGISTDKFRLISIPYWPEKPEAEILFSQSIIGSYQSNYKIATYDPGIGAYVEYGNDLKLEPGRSYWFLARDGMNCQIQGIPVAKNSDFDIELLYNSSTDEGWNMIGCPNEKDYYWGYLQVLEYDDNGSIRSGPFHLSDTVSDVDDLIDRRIWYWENSDYTSSSRDDFILQKNSGYWVHINKENVVLRFPVSAQVSKKRSVKGARNKKLRKTYSSTNYPPSPIDDLRHYKANSSKGIESECFIQTICFPINKGR</sequence>
<dbReference type="InterPro" id="IPR006626">
    <property type="entry name" value="PbH1"/>
</dbReference>
<dbReference type="Pfam" id="PF05048">
    <property type="entry name" value="NosD"/>
    <property type="match status" value="2"/>
</dbReference>
<dbReference type="InterPro" id="IPR014755">
    <property type="entry name" value="Cu-Rt/internalin_Ig-like"/>
</dbReference>
<dbReference type="SUPFAM" id="SSF51126">
    <property type="entry name" value="Pectin lyase-like"/>
    <property type="match status" value="2"/>
</dbReference>
<name>A0A1V1PFH4_9BACT</name>
<evidence type="ECO:0000256" key="3">
    <source>
        <dbReference type="ARBA" id="ARBA00022737"/>
    </source>
</evidence>